<evidence type="ECO:0000256" key="3">
    <source>
        <dbReference type="ARBA" id="ARBA00022989"/>
    </source>
</evidence>
<evidence type="ECO:0000313" key="8">
    <source>
        <dbReference type="EMBL" id="ORY67748.1"/>
    </source>
</evidence>
<feature type="transmembrane region" description="Helical" evidence="6">
    <location>
        <begin position="123"/>
        <end position="146"/>
    </location>
</feature>
<evidence type="ECO:0000256" key="1">
    <source>
        <dbReference type="ARBA" id="ARBA00004141"/>
    </source>
</evidence>
<dbReference type="OrthoDB" id="5421689at2759"/>
<proteinExistence type="inferred from homology"/>
<evidence type="ECO:0000256" key="6">
    <source>
        <dbReference type="SAM" id="Phobius"/>
    </source>
</evidence>
<keyword evidence="9" id="KW-1185">Reference proteome</keyword>
<accession>A0A1Y2E855</accession>
<dbReference type="PANTHER" id="PTHR33048:SF47">
    <property type="entry name" value="INTEGRAL MEMBRANE PROTEIN-RELATED"/>
    <property type="match status" value="1"/>
</dbReference>
<dbReference type="Pfam" id="PF20684">
    <property type="entry name" value="Fung_rhodopsin"/>
    <property type="match status" value="1"/>
</dbReference>
<feature type="transmembrane region" description="Helical" evidence="6">
    <location>
        <begin position="240"/>
        <end position="262"/>
    </location>
</feature>
<evidence type="ECO:0000256" key="2">
    <source>
        <dbReference type="ARBA" id="ARBA00022692"/>
    </source>
</evidence>
<comment type="caution">
    <text evidence="8">The sequence shown here is derived from an EMBL/GenBank/DDBJ whole genome shotgun (WGS) entry which is preliminary data.</text>
</comment>
<feature type="non-terminal residue" evidence="8">
    <location>
        <position position="1"/>
    </location>
</feature>
<reference evidence="8 9" key="1">
    <citation type="submission" date="2016-07" db="EMBL/GenBank/DDBJ databases">
        <title>Pervasive Adenine N6-methylation of Active Genes in Fungi.</title>
        <authorList>
            <consortium name="DOE Joint Genome Institute"/>
            <person name="Mondo S.J."/>
            <person name="Dannebaum R.O."/>
            <person name="Kuo R.C."/>
            <person name="Labutti K."/>
            <person name="Haridas S."/>
            <person name="Kuo A."/>
            <person name="Salamov A."/>
            <person name="Ahrendt S.R."/>
            <person name="Lipzen A."/>
            <person name="Sullivan W."/>
            <person name="Andreopoulos W.B."/>
            <person name="Clum A."/>
            <person name="Lindquist E."/>
            <person name="Daum C."/>
            <person name="Ramamoorthy G.K."/>
            <person name="Gryganskyi A."/>
            <person name="Culley D."/>
            <person name="Magnuson J.K."/>
            <person name="James T.Y."/>
            <person name="O'Malley M.A."/>
            <person name="Stajich J.E."/>
            <person name="Spatafora J.W."/>
            <person name="Visel A."/>
            <person name="Grigoriev I.V."/>
        </authorList>
    </citation>
    <scope>NUCLEOTIDE SEQUENCE [LARGE SCALE GENOMIC DNA]</scope>
    <source>
        <strain evidence="8 9">CBS 129021</strain>
    </source>
</reference>
<evidence type="ECO:0000313" key="9">
    <source>
        <dbReference type="Proteomes" id="UP000193689"/>
    </source>
</evidence>
<sequence>QSRQPELFAALSLTWGTATIALVLRLVARRITRISLSWDDYLAIAAYVTKSWGWSLTHNAGAQVGFGLLLKDTGLPPEQALRDARRDLYIDELCYAFSLACSKFAILALYWRMFSTSAIRISIIVLAVCSLIWLMIRTFLTVFQCVPVKAFWDKTVPDAVCIVNEAYFFLGTVIVHLLLDLTIMALPVVQIWKIKLTASRKIGVMILFLFGIIVCSASSVVIIFSFQYHAEELEMSWNVAWIFIWATIEVNLAVVSACLPMLRPLFTE</sequence>
<dbReference type="AlphaFoldDB" id="A0A1Y2E855"/>
<gene>
    <name evidence="8" type="ORF">BCR38DRAFT_314970</name>
</gene>
<evidence type="ECO:0000256" key="4">
    <source>
        <dbReference type="ARBA" id="ARBA00023136"/>
    </source>
</evidence>
<dbReference type="InterPro" id="IPR052337">
    <property type="entry name" value="SAT4-like"/>
</dbReference>
<evidence type="ECO:0000259" key="7">
    <source>
        <dbReference type="Pfam" id="PF20684"/>
    </source>
</evidence>
<dbReference type="PANTHER" id="PTHR33048">
    <property type="entry name" value="PTH11-LIKE INTEGRAL MEMBRANE PROTEIN (AFU_ORTHOLOGUE AFUA_5G11245)"/>
    <property type="match status" value="1"/>
</dbReference>
<keyword evidence="3 6" id="KW-1133">Transmembrane helix</keyword>
<comment type="similarity">
    <text evidence="5">Belongs to the SAT4 family.</text>
</comment>
<comment type="subcellular location">
    <subcellularLocation>
        <location evidence="1">Membrane</location>
        <topology evidence="1">Multi-pass membrane protein</topology>
    </subcellularLocation>
</comment>
<dbReference type="Proteomes" id="UP000193689">
    <property type="component" value="Unassembled WGS sequence"/>
</dbReference>
<feature type="domain" description="Rhodopsin" evidence="7">
    <location>
        <begin position="24"/>
        <end position="267"/>
    </location>
</feature>
<dbReference type="GeneID" id="63770906"/>
<dbReference type="InterPro" id="IPR049326">
    <property type="entry name" value="Rhodopsin_dom_fungi"/>
</dbReference>
<dbReference type="GO" id="GO:0016020">
    <property type="term" value="C:membrane"/>
    <property type="evidence" value="ECO:0007669"/>
    <property type="project" value="UniProtKB-SubCell"/>
</dbReference>
<keyword evidence="2 6" id="KW-0812">Transmembrane</keyword>
<feature type="non-terminal residue" evidence="8">
    <location>
        <position position="268"/>
    </location>
</feature>
<feature type="transmembrane region" description="Helical" evidence="6">
    <location>
        <begin position="7"/>
        <end position="28"/>
    </location>
</feature>
<dbReference type="RefSeq" id="XP_040718372.1">
    <property type="nucleotide sequence ID" value="XM_040854694.1"/>
</dbReference>
<protein>
    <recommendedName>
        <fullName evidence="7">Rhodopsin domain-containing protein</fullName>
    </recommendedName>
</protein>
<feature type="transmembrane region" description="Helical" evidence="6">
    <location>
        <begin position="204"/>
        <end position="228"/>
    </location>
</feature>
<evidence type="ECO:0000256" key="5">
    <source>
        <dbReference type="ARBA" id="ARBA00038359"/>
    </source>
</evidence>
<feature type="transmembrane region" description="Helical" evidence="6">
    <location>
        <begin position="93"/>
        <end position="111"/>
    </location>
</feature>
<dbReference type="InParanoid" id="A0A1Y2E855"/>
<dbReference type="EMBL" id="MCFJ01000004">
    <property type="protein sequence ID" value="ORY67748.1"/>
    <property type="molecule type" value="Genomic_DNA"/>
</dbReference>
<name>A0A1Y2E855_9PEZI</name>
<keyword evidence="4 6" id="KW-0472">Membrane</keyword>
<feature type="transmembrane region" description="Helical" evidence="6">
    <location>
        <begin position="166"/>
        <end position="192"/>
    </location>
</feature>
<organism evidence="8 9">
    <name type="scientific">Pseudomassariella vexata</name>
    <dbReference type="NCBI Taxonomy" id="1141098"/>
    <lineage>
        <taxon>Eukaryota</taxon>
        <taxon>Fungi</taxon>
        <taxon>Dikarya</taxon>
        <taxon>Ascomycota</taxon>
        <taxon>Pezizomycotina</taxon>
        <taxon>Sordariomycetes</taxon>
        <taxon>Xylariomycetidae</taxon>
        <taxon>Amphisphaeriales</taxon>
        <taxon>Pseudomassariaceae</taxon>
        <taxon>Pseudomassariella</taxon>
    </lineage>
</organism>